<sequence length="251" mass="25569">MTDFLLLLVAGVLGGVLNAVAGGGTFITFPALVFVGVPVVSANATSTVAALPGYLSAALGFRREIALLPRAIFNRLTLLTMAGGAAGSALLLLSSNEAFAVLVPFLLLAATLVFMAGGRLRAWAARYRGGVTAFGAGTMIPVAIYGGYFNGGLGIVLLALFALWGMTDLIEMNGLKNWLSFALSIISFAIFAAGGQVAWGPALSVAIGTVLGGYLGAPVARSIPVPVLRGLIAVVGFGMTAVFFWRLASGA</sequence>
<feature type="transmembrane region" description="Helical" evidence="8">
    <location>
        <begin position="152"/>
        <end position="170"/>
    </location>
</feature>
<evidence type="ECO:0000256" key="5">
    <source>
        <dbReference type="ARBA" id="ARBA00022692"/>
    </source>
</evidence>
<dbReference type="Proteomes" id="UP000184444">
    <property type="component" value="Unassembled WGS sequence"/>
</dbReference>
<dbReference type="InterPro" id="IPR052017">
    <property type="entry name" value="TSUP"/>
</dbReference>
<evidence type="ECO:0000313" key="10">
    <source>
        <dbReference type="Proteomes" id="UP000184444"/>
    </source>
</evidence>
<comment type="similarity">
    <text evidence="2 8">Belongs to the 4-toluene sulfonate uptake permease (TSUP) (TC 2.A.102) family.</text>
</comment>
<proteinExistence type="inferred from homology"/>
<feature type="transmembrane region" description="Helical" evidence="8">
    <location>
        <begin position="72"/>
        <end position="92"/>
    </location>
</feature>
<comment type="subcellular location">
    <subcellularLocation>
        <location evidence="1 8">Cell membrane</location>
        <topology evidence="1 8">Multi-pass membrane protein</topology>
    </subcellularLocation>
</comment>
<keyword evidence="7 8" id="KW-0472">Membrane</keyword>
<evidence type="ECO:0000256" key="1">
    <source>
        <dbReference type="ARBA" id="ARBA00004651"/>
    </source>
</evidence>
<accession>A0A1M7D6Z7</accession>
<dbReference type="AlphaFoldDB" id="A0A1M7D6Z7"/>
<organism evidence="9 10">
    <name type="scientific">Paracoccus solventivorans</name>
    <dbReference type="NCBI Taxonomy" id="53463"/>
    <lineage>
        <taxon>Bacteria</taxon>
        <taxon>Pseudomonadati</taxon>
        <taxon>Pseudomonadota</taxon>
        <taxon>Alphaproteobacteria</taxon>
        <taxon>Rhodobacterales</taxon>
        <taxon>Paracoccaceae</taxon>
        <taxon>Paracoccus</taxon>
    </lineage>
</organism>
<evidence type="ECO:0000256" key="3">
    <source>
        <dbReference type="ARBA" id="ARBA00022448"/>
    </source>
</evidence>
<dbReference type="PANTHER" id="PTHR30269">
    <property type="entry name" value="TRANSMEMBRANE PROTEIN YFCA"/>
    <property type="match status" value="1"/>
</dbReference>
<evidence type="ECO:0000313" key="9">
    <source>
        <dbReference type="EMBL" id="SHL75235.1"/>
    </source>
</evidence>
<protein>
    <recommendedName>
        <fullName evidence="8">Probable membrane transporter protein</fullName>
    </recommendedName>
</protein>
<dbReference type="EMBL" id="FRCK01000001">
    <property type="protein sequence ID" value="SHL75235.1"/>
    <property type="molecule type" value="Genomic_DNA"/>
</dbReference>
<dbReference type="RefSeq" id="WP_073060534.1">
    <property type="nucleotide sequence ID" value="NZ_FRCK01000001.1"/>
</dbReference>
<evidence type="ECO:0000256" key="8">
    <source>
        <dbReference type="RuleBase" id="RU363041"/>
    </source>
</evidence>
<reference evidence="10" key="1">
    <citation type="submission" date="2016-11" db="EMBL/GenBank/DDBJ databases">
        <authorList>
            <person name="Varghese N."/>
            <person name="Submissions S."/>
        </authorList>
    </citation>
    <scope>NUCLEOTIDE SEQUENCE [LARGE SCALE GENOMIC DNA]</scope>
    <source>
        <strain evidence="10">DSM 6637</strain>
    </source>
</reference>
<name>A0A1M7D6Z7_9RHOB</name>
<keyword evidence="10" id="KW-1185">Reference proteome</keyword>
<dbReference type="STRING" id="53463.SAMN05444389_101179"/>
<feature type="transmembrane region" description="Helical" evidence="8">
    <location>
        <begin position="201"/>
        <end position="220"/>
    </location>
</feature>
<evidence type="ECO:0000256" key="6">
    <source>
        <dbReference type="ARBA" id="ARBA00022989"/>
    </source>
</evidence>
<keyword evidence="4 8" id="KW-1003">Cell membrane</keyword>
<dbReference type="GO" id="GO:0005886">
    <property type="term" value="C:plasma membrane"/>
    <property type="evidence" value="ECO:0007669"/>
    <property type="project" value="UniProtKB-SubCell"/>
</dbReference>
<evidence type="ECO:0000256" key="2">
    <source>
        <dbReference type="ARBA" id="ARBA00009142"/>
    </source>
</evidence>
<gene>
    <name evidence="9" type="ORF">SAMN05444389_101179</name>
</gene>
<dbReference type="PANTHER" id="PTHR30269:SF0">
    <property type="entry name" value="MEMBRANE TRANSPORTER PROTEIN YFCA-RELATED"/>
    <property type="match status" value="1"/>
</dbReference>
<keyword evidence="3" id="KW-0813">Transport</keyword>
<feature type="transmembrane region" description="Helical" evidence="8">
    <location>
        <begin position="98"/>
        <end position="117"/>
    </location>
</feature>
<dbReference type="Pfam" id="PF01925">
    <property type="entry name" value="TauE"/>
    <property type="match status" value="1"/>
</dbReference>
<feature type="transmembrane region" description="Helical" evidence="8">
    <location>
        <begin position="227"/>
        <end position="248"/>
    </location>
</feature>
<feature type="transmembrane region" description="Helical" evidence="8">
    <location>
        <begin position="177"/>
        <end position="195"/>
    </location>
</feature>
<evidence type="ECO:0000256" key="4">
    <source>
        <dbReference type="ARBA" id="ARBA00022475"/>
    </source>
</evidence>
<keyword evidence="6 8" id="KW-1133">Transmembrane helix</keyword>
<feature type="transmembrane region" description="Helical" evidence="8">
    <location>
        <begin position="29"/>
        <end position="51"/>
    </location>
</feature>
<keyword evidence="5 8" id="KW-0812">Transmembrane</keyword>
<dbReference type="OrthoDB" id="9807082at2"/>
<dbReference type="InterPro" id="IPR002781">
    <property type="entry name" value="TM_pro_TauE-like"/>
</dbReference>
<evidence type="ECO:0000256" key="7">
    <source>
        <dbReference type="ARBA" id="ARBA00023136"/>
    </source>
</evidence>